<sequence length="211" mass="23547">MLDEPSGVDTYLHGTLGVGTMRNVIHIEGVNGVTSQSAATLRSRYVAQAAADLEENRRRQQELMEKIRMLKQEEALLADIINLAERYEGFSDVSRLPEQLQEEPVVEKAKRAPAETASRRSTAARTTPAAKTAQAGAKGKSQQPLLGDLLTDLLGQYDQPRLAKELRDELLEKHPDRNPTPQVVRNTLESLVAKGRIRRHKQQRSVMYTLA</sequence>
<evidence type="ECO:0000313" key="4">
    <source>
        <dbReference type="Proteomes" id="UP000317881"/>
    </source>
</evidence>
<evidence type="ECO:0000256" key="1">
    <source>
        <dbReference type="SAM" id="Coils"/>
    </source>
</evidence>
<evidence type="ECO:0000313" key="3">
    <source>
        <dbReference type="EMBL" id="GEC02737.1"/>
    </source>
</evidence>
<feature type="compositionally biased region" description="Low complexity" evidence="2">
    <location>
        <begin position="114"/>
        <end position="142"/>
    </location>
</feature>
<dbReference type="Proteomes" id="UP000317881">
    <property type="component" value="Unassembled WGS sequence"/>
</dbReference>
<gene>
    <name evidence="3" type="ORF">SSP24_03920</name>
</gene>
<reference evidence="3 4" key="1">
    <citation type="submission" date="2019-06" db="EMBL/GenBank/DDBJ databases">
        <title>Whole genome shotgun sequence of Streptomyces spinoverrucosus NBRC 14228.</title>
        <authorList>
            <person name="Hosoyama A."/>
            <person name="Uohara A."/>
            <person name="Ohji S."/>
            <person name="Ichikawa N."/>
        </authorList>
    </citation>
    <scope>NUCLEOTIDE SEQUENCE [LARGE SCALE GENOMIC DNA]</scope>
    <source>
        <strain evidence="3 4">NBRC 14228</strain>
    </source>
</reference>
<proteinExistence type="predicted"/>
<keyword evidence="4" id="KW-1185">Reference proteome</keyword>
<feature type="region of interest" description="Disordered" evidence="2">
    <location>
        <begin position="99"/>
        <end position="142"/>
    </location>
</feature>
<organism evidence="3 4">
    <name type="scientific">Streptomyces spinoverrucosus</name>
    <dbReference type="NCBI Taxonomy" id="284043"/>
    <lineage>
        <taxon>Bacteria</taxon>
        <taxon>Bacillati</taxon>
        <taxon>Actinomycetota</taxon>
        <taxon>Actinomycetes</taxon>
        <taxon>Kitasatosporales</taxon>
        <taxon>Streptomycetaceae</taxon>
        <taxon>Streptomyces</taxon>
    </lineage>
</organism>
<evidence type="ECO:0000256" key="2">
    <source>
        <dbReference type="SAM" id="MobiDB-lite"/>
    </source>
</evidence>
<comment type="caution">
    <text evidence="3">The sequence shown here is derived from an EMBL/GenBank/DDBJ whole genome shotgun (WGS) entry which is preliminary data.</text>
</comment>
<dbReference type="AlphaFoldDB" id="A0A4Y3V700"/>
<feature type="coiled-coil region" evidence="1">
    <location>
        <begin position="46"/>
        <end position="73"/>
    </location>
</feature>
<accession>A0A4Y3V700</accession>
<dbReference type="EMBL" id="BJND01000004">
    <property type="protein sequence ID" value="GEC02737.1"/>
    <property type="molecule type" value="Genomic_DNA"/>
</dbReference>
<protein>
    <submittedName>
        <fullName evidence="3">Uncharacterized protein</fullName>
    </submittedName>
</protein>
<keyword evidence="1" id="KW-0175">Coiled coil</keyword>
<name>A0A4Y3V700_9ACTN</name>